<evidence type="ECO:0000313" key="10">
    <source>
        <dbReference type="EMBL" id="GLK47487.1"/>
    </source>
</evidence>
<dbReference type="SUPFAM" id="SSF55874">
    <property type="entry name" value="ATPase domain of HSP90 chaperone/DNA topoisomerase II/histidine kinase"/>
    <property type="match status" value="1"/>
</dbReference>
<proteinExistence type="predicted"/>
<dbReference type="EMBL" id="BSFD01000001">
    <property type="protein sequence ID" value="GLK47487.1"/>
    <property type="molecule type" value="Genomic_DNA"/>
</dbReference>
<evidence type="ECO:0000256" key="2">
    <source>
        <dbReference type="ARBA" id="ARBA00012438"/>
    </source>
</evidence>
<evidence type="ECO:0000256" key="1">
    <source>
        <dbReference type="ARBA" id="ARBA00000085"/>
    </source>
</evidence>
<dbReference type="Pfam" id="PF07568">
    <property type="entry name" value="HisKA_2"/>
    <property type="match status" value="1"/>
</dbReference>
<reference evidence="10" key="2">
    <citation type="submission" date="2023-01" db="EMBL/GenBank/DDBJ databases">
        <authorList>
            <person name="Sun Q."/>
            <person name="Evtushenko L."/>
        </authorList>
    </citation>
    <scope>NUCLEOTIDE SEQUENCE</scope>
    <source>
        <strain evidence="10">VKM B-1499</strain>
    </source>
</reference>
<dbReference type="Gene3D" id="3.30.565.10">
    <property type="entry name" value="Histidine kinase-like ATPase, C-terminal domain"/>
    <property type="match status" value="1"/>
</dbReference>
<evidence type="ECO:0000256" key="7">
    <source>
        <dbReference type="ARBA" id="ARBA00022840"/>
    </source>
</evidence>
<comment type="caution">
    <text evidence="10">The sequence shown here is derived from an EMBL/GenBank/DDBJ whole genome shotgun (WGS) entry which is preliminary data.</text>
</comment>
<dbReference type="EC" id="2.7.13.3" evidence="2"/>
<dbReference type="SMART" id="SM00387">
    <property type="entry name" value="HATPase_c"/>
    <property type="match status" value="1"/>
</dbReference>
<dbReference type="GO" id="GO:0016301">
    <property type="term" value="F:kinase activity"/>
    <property type="evidence" value="ECO:0007669"/>
    <property type="project" value="UniProtKB-KW"/>
</dbReference>
<evidence type="ECO:0000256" key="4">
    <source>
        <dbReference type="ARBA" id="ARBA00022679"/>
    </source>
</evidence>
<dbReference type="Pfam" id="PF02518">
    <property type="entry name" value="HATPase_c"/>
    <property type="match status" value="1"/>
</dbReference>
<dbReference type="InterPro" id="IPR036890">
    <property type="entry name" value="HATPase_C_sf"/>
</dbReference>
<reference evidence="10" key="1">
    <citation type="journal article" date="2014" name="Int. J. Syst. Evol. Microbiol.">
        <title>Complete genome of a new Firmicutes species belonging to the dominant human colonic microbiota ('Ruminococcus bicirculans') reveals two chromosomes and a selective capacity to utilize plant glucans.</title>
        <authorList>
            <consortium name="NISC Comparative Sequencing Program"/>
            <person name="Wegmann U."/>
            <person name="Louis P."/>
            <person name="Goesmann A."/>
            <person name="Henrissat B."/>
            <person name="Duncan S.H."/>
            <person name="Flint H.J."/>
        </authorList>
    </citation>
    <scope>NUCLEOTIDE SEQUENCE</scope>
    <source>
        <strain evidence="10">VKM B-1499</strain>
    </source>
</reference>
<feature type="region of interest" description="Disordered" evidence="8">
    <location>
        <begin position="1"/>
        <end position="20"/>
    </location>
</feature>
<keyword evidence="4" id="KW-0808">Transferase</keyword>
<keyword evidence="6 10" id="KW-0418">Kinase</keyword>
<keyword evidence="3" id="KW-0597">Phosphoprotein</keyword>
<dbReference type="PANTHER" id="PTHR41523:SF8">
    <property type="entry name" value="ETHYLENE RESPONSE SENSOR PROTEIN"/>
    <property type="match status" value="1"/>
</dbReference>
<dbReference type="InterPro" id="IPR011495">
    <property type="entry name" value="Sig_transdc_His_kin_sub2_dim/P"/>
</dbReference>
<organism evidence="10 11">
    <name type="scientific">Brevundimonas intermedia</name>
    <dbReference type="NCBI Taxonomy" id="74315"/>
    <lineage>
        <taxon>Bacteria</taxon>
        <taxon>Pseudomonadati</taxon>
        <taxon>Pseudomonadota</taxon>
        <taxon>Alphaproteobacteria</taxon>
        <taxon>Caulobacterales</taxon>
        <taxon>Caulobacteraceae</taxon>
        <taxon>Brevundimonas</taxon>
    </lineage>
</organism>
<dbReference type="PANTHER" id="PTHR41523">
    <property type="entry name" value="TWO-COMPONENT SYSTEM SENSOR PROTEIN"/>
    <property type="match status" value="1"/>
</dbReference>
<evidence type="ECO:0000256" key="3">
    <source>
        <dbReference type="ARBA" id="ARBA00022553"/>
    </source>
</evidence>
<dbReference type="InterPro" id="IPR003594">
    <property type="entry name" value="HATPase_dom"/>
</dbReference>
<sequence length="364" mass="38608">MSNLDVATGSEREAMAPTSHTTEVGGALALAVIAVSRAPLLLMDEQFTVVAASETFLQAFALNSDAVRGRSIFALGDGEWNLPRLHSLLEAVGSGDAEVADYQLEMSVKGAAPRSLRLNAERLAFSDAMPVRLLLTIVDVTALNATQRKMDDLVRQKEVLLQEVQHRVANSLQIIASVLLQSARKVASVESRAHLTEAHNRVLSVAEVQRQLSLTQVGDVALKPYLTQLCNSIAASMVADHEQLRIEVDGDGSTVDSEVSVSVGLIVTELVINALKHAFPKGRKGVVSVDYRSRSEGWELAVSDDGVGMPKTRGVAESGLGTAIVTALASQLAASITVEDLAPGTKVSVKHLEAGTEPEPLPAV</sequence>
<evidence type="ECO:0000313" key="11">
    <source>
        <dbReference type="Proteomes" id="UP001143509"/>
    </source>
</evidence>
<keyword evidence="11" id="KW-1185">Reference proteome</keyword>
<feature type="domain" description="Histidine kinase/HSP90-like ATPase" evidence="9">
    <location>
        <begin position="258"/>
        <end position="355"/>
    </location>
</feature>
<keyword evidence="7" id="KW-0067">ATP-binding</keyword>
<evidence type="ECO:0000256" key="6">
    <source>
        <dbReference type="ARBA" id="ARBA00022777"/>
    </source>
</evidence>
<evidence type="ECO:0000256" key="8">
    <source>
        <dbReference type="SAM" id="MobiDB-lite"/>
    </source>
</evidence>
<name>A0ABQ5T5P1_9CAUL</name>
<evidence type="ECO:0000256" key="5">
    <source>
        <dbReference type="ARBA" id="ARBA00022741"/>
    </source>
</evidence>
<dbReference type="Proteomes" id="UP001143509">
    <property type="component" value="Unassembled WGS sequence"/>
</dbReference>
<protein>
    <recommendedName>
        <fullName evidence="2">histidine kinase</fullName>
        <ecNumber evidence="2">2.7.13.3</ecNumber>
    </recommendedName>
</protein>
<accession>A0ABQ5T5P1</accession>
<evidence type="ECO:0000259" key="9">
    <source>
        <dbReference type="SMART" id="SM00387"/>
    </source>
</evidence>
<comment type="catalytic activity">
    <reaction evidence="1">
        <text>ATP + protein L-histidine = ADP + protein N-phospho-L-histidine.</text>
        <dbReference type="EC" id="2.7.13.3"/>
    </reaction>
</comment>
<gene>
    <name evidence="10" type="ORF">GCM10017620_04600</name>
</gene>
<keyword evidence="5" id="KW-0547">Nucleotide-binding</keyword>